<reference evidence="1 2" key="2">
    <citation type="submission" date="2017-10" db="EMBL/GenBank/DDBJ databases">
        <title>Extensive intraspecific genome diversity in a model arbuscular mycorrhizal fungus.</title>
        <authorList>
            <person name="Chen E.C.H."/>
            <person name="Morin E."/>
            <person name="Baudet D."/>
            <person name="Noel J."/>
            <person name="Ndikumana S."/>
            <person name="Charron P."/>
            <person name="St-Onge C."/>
            <person name="Giorgi J."/>
            <person name="Grigoriev I.V."/>
            <person name="Roux C."/>
            <person name="Martin F.M."/>
            <person name="Corradi N."/>
        </authorList>
    </citation>
    <scope>NUCLEOTIDE SEQUENCE [LARGE SCALE GENOMIC DNA]</scope>
    <source>
        <strain evidence="1 2">C2</strain>
    </source>
</reference>
<name>A0A2N1MGN1_9GLOM</name>
<sequence>MTKFSGPFVLGWDNNEFLEASLKDVIFQAFAIKIDGKILVYITNISVGKQKNTIENYTASFIGEYNKK</sequence>
<gene>
    <name evidence="1" type="ORF">RhiirC2_792806</name>
</gene>
<organism evidence="1 2">
    <name type="scientific">Rhizophagus irregularis</name>
    <dbReference type="NCBI Taxonomy" id="588596"/>
    <lineage>
        <taxon>Eukaryota</taxon>
        <taxon>Fungi</taxon>
        <taxon>Fungi incertae sedis</taxon>
        <taxon>Mucoromycota</taxon>
        <taxon>Glomeromycotina</taxon>
        <taxon>Glomeromycetes</taxon>
        <taxon>Glomerales</taxon>
        <taxon>Glomeraceae</taxon>
        <taxon>Rhizophagus</taxon>
    </lineage>
</organism>
<accession>A0A2N1MGN1</accession>
<comment type="caution">
    <text evidence="1">The sequence shown here is derived from an EMBL/GenBank/DDBJ whole genome shotgun (WGS) entry which is preliminary data.</text>
</comment>
<proteinExistence type="predicted"/>
<reference evidence="1 2" key="1">
    <citation type="submission" date="2016-04" db="EMBL/GenBank/DDBJ databases">
        <title>Genome analyses suggest a sexual origin of heterokaryosis in a supposedly ancient asexual fungus.</title>
        <authorList>
            <person name="Ropars J."/>
            <person name="Sedzielewska K."/>
            <person name="Noel J."/>
            <person name="Charron P."/>
            <person name="Farinelli L."/>
            <person name="Marton T."/>
            <person name="Kruger M."/>
            <person name="Pelin A."/>
            <person name="Brachmann A."/>
            <person name="Corradi N."/>
        </authorList>
    </citation>
    <scope>NUCLEOTIDE SEQUENCE [LARGE SCALE GENOMIC DNA]</scope>
    <source>
        <strain evidence="1 2">C2</strain>
    </source>
</reference>
<evidence type="ECO:0000313" key="2">
    <source>
        <dbReference type="Proteomes" id="UP000233469"/>
    </source>
</evidence>
<protein>
    <submittedName>
        <fullName evidence="1">Uncharacterized protein</fullName>
    </submittedName>
</protein>
<dbReference type="Proteomes" id="UP000233469">
    <property type="component" value="Unassembled WGS sequence"/>
</dbReference>
<dbReference type="VEuPathDB" id="FungiDB:FUN_011145"/>
<evidence type="ECO:0000313" key="1">
    <source>
        <dbReference type="EMBL" id="PKK60793.1"/>
    </source>
</evidence>
<dbReference type="EMBL" id="LLXL01002459">
    <property type="protein sequence ID" value="PKK60793.1"/>
    <property type="molecule type" value="Genomic_DNA"/>
</dbReference>
<dbReference type="AlphaFoldDB" id="A0A2N1MGN1"/>
<feature type="non-terminal residue" evidence="1">
    <location>
        <position position="68"/>
    </location>
</feature>